<organism evidence="6 7">
    <name type="scientific">Dreissena polymorpha</name>
    <name type="common">Zebra mussel</name>
    <name type="synonym">Mytilus polymorpha</name>
    <dbReference type="NCBI Taxonomy" id="45954"/>
    <lineage>
        <taxon>Eukaryota</taxon>
        <taxon>Metazoa</taxon>
        <taxon>Spiralia</taxon>
        <taxon>Lophotrochozoa</taxon>
        <taxon>Mollusca</taxon>
        <taxon>Bivalvia</taxon>
        <taxon>Autobranchia</taxon>
        <taxon>Heteroconchia</taxon>
        <taxon>Euheterodonta</taxon>
        <taxon>Imparidentia</taxon>
        <taxon>Neoheterodontei</taxon>
        <taxon>Myida</taxon>
        <taxon>Dreissenoidea</taxon>
        <taxon>Dreissenidae</taxon>
        <taxon>Dreissena</taxon>
    </lineage>
</organism>
<evidence type="ECO:0000256" key="2">
    <source>
        <dbReference type="ARBA" id="ARBA00004496"/>
    </source>
</evidence>
<keyword evidence="4" id="KW-0963">Cytoplasm</keyword>
<dbReference type="Pfam" id="PF04402">
    <property type="entry name" value="SIMPL"/>
    <property type="match status" value="1"/>
</dbReference>
<reference evidence="6" key="1">
    <citation type="journal article" date="2019" name="bioRxiv">
        <title>The Genome of the Zebra Mussel, Dreissena polymorpha: A Resource for Invasive Species Research.</title>
        <authorList>
            <person name="McCartney M.A."/>
            <person name="Auch B."/>
            <person name="Kono T."/>
            <person name="Mallez S."/>
            <person name="Zhang Y."/>
            <person name="Obille A."/>
            <person name="Becker A."/>
            <person name="Abrahante J.E."/>
            <person name="Garbe J."/>
            <person name="Badalamenti J.P."/>
            <person name="Herman A."/>
            <person name="Mangelson H."/>
            <person name="Liachko I."/>
            <person name="Sullivan S."/>
            <person name="Sone E.D."/>
            <person name="Koren S."/>
            <person name="Silverstein K.A.T."/>
            <person name="Beckman K.B."/>
            <person name="Gohl D.M."/>
        </authorList>
    </citation>
    <scope>NUCLEOTIDE SEQUENCE</scope>
    <source>
        <strain evidence="6">Duluth1</strain>
        <tissue evidence="6">Whole animal</tissue>
    </source>
</reference>
<dbReference type="InterPro" id="IPR030312">
    <property type="entry name" value="IRAK1BP1"/>
</dbReference>
<dbReference type="PANTHER" id="PTHR18842:SF2">
    <property type="entry name" value="INTERLEUKIN-1 RECEPTOR-ASSOCIATED KINASE 1-BINDING PROTEIN 1"/>
    <property type="match status" value="1"/>
</dbReference>
<name>A0A9D4CQE4_DREPO</name>
<dbReference type="OrthoDB" id="6365554at2759"/>
<protein>
    <recommendedName>
        <fullName evidence="8">Interleukin-1 receptor-associated kinase 1-binding protein 1</fullName>
    </recommendedName>
</protein>
<dbReference type="GO" id="GO:0043123">
    <property type="term" value="P:positive regulation of canonical NF-kappaB signal transduction"/>
    <property type="evidence" value="ECO:0007669"/>
    <property type="project" value="InterPro"/>
</dbReference>
<evidence type="ECO:0000256" key="3">
    <source>
        <dbReference type="ARBA" id="ARBA00005509"/>
    </source>
</evidence>
<proteinExistence type="inferred from homology"/>
<dbReference type="Gene3D" id="3.30.70.2970">
    <property type="entry name" value="Protein of unknown function (DUF541), domain 2"/>
    <property type="match status" value="1"/>
</dbReference>
<dbReference type="PANTHER" id="PTHR18842">
    <property type="entry name" value="INTERLEUKIN-1 RECEPTOR-ASSOCIATED KINASE 1-BINDING PROTEIN 1"/>
    <property type="match status" value="1"/>
</dbReference>
<sequence length="260" mass="29053">MSAFTPSRVYASVQTKSPYHIFQGQSKENMLPSAGNFVPAGVSNSGDKRHIKVTAVGEVSLPPDRCRVTVKIHSQKDNVQDVKNSIQRRLDYVLQTFQNHNIKESDMKIHKSLRRSAAMYDMVTEVIVVFMDFHKCQTACNLLVEKLDETVTVGNPEFFHAGTTLETLRQQASLLAVHNAKQKAQEMATFVHQAVGKPISIQEEESKEWEGQVEGVADLETRPSMQQAIASATVTVSCRVNVTFELKGKVKTKNNKDYAE</sequence>
<gene>
    <name evidence="6" type="ORF">DPMN_055686</name>
</gene>
<keyword evidence="7" id="KW-1185">Reference proteome</keyword>
<dbReference type="AlphaFoldDB" id="A0A9D4CQE4"/>
<evidence type="ECO:0000313" key="7">
    <source>
        <dbReference type="Proteomes" id="UP000828390"/>
    </source>
</evidence>
<accession>A0A9D4CQE4</accession>
<dbReference type="GO" id="GO:0006955">
    <property type="term" value="P:immune response"/>
    <property type="evidence" value="ECO:0007669"/>
    <property type="project" value="InterPro"/>
</dbReference>
<dbReference type="GO" id="GO:0005737">
    <property type="term" value="C:cytoplasm"/>
    <property type="evidence" value="ECO:0007669"/>
    <property type="project" value="UniProtKB-SubCell"/>
</dbReference>
<dbReference type="GO" id="GO:0005634">
    <property type="term" value="C:nucleus"/>
    <property type="evidence" value="ECO:0007669"/>
    <property type="project" value="UniProtKB-SubCell"/>
</dbReference>
<reference evidence="6" key="2">
    <citation type="submission" date="2020-11" db="EMBL/GenBank/DDBJ databases">
        <authorList>
            <person name="McCartney M.A."/>
            <person name="Auch B."/>
            <person name="Kono T."/>
            <person name="Mallez S."/>
            <person name="Becker A."/>
            <person name="Gohl D.M."/>
            <person name="Silverstein K.A.T."/>
            <person name="Koren S."/>
            <person name="Bechman K.B."/>
            <person name="Herman A."/>
            <person name="Abrahante J.E."/>
            <person name="Garbe J."/>
        </authorList>
    </citation>
    <scope>NUCLEOTIDE SEQUENCE</scope>
    <source>
        <strain evidence="6">Duluth1</strain>
        <tissue evidence="6">Whole animal</tissue>
    </source>
</reference>
<comment type="subcellular location">
    <subcellularLocation>
        <location evidence="2">Cytoplasm</location>
    </subcellularLocation>
    <subcellularLocation>
        <location evidence="1">Nucleus</location>
    </subcellularLocation>
</comment>
<dbReference type="Gene3D" id="3.30.110.170">
    <property type="entry name" value="Protein of unknown function (DUF541), domain 1"/>
    <property type="match status" value="1"/>
</dbReference>
<comment type="similarity">
    <text evidence="3">Belongs to the IRAK1BP1 family.</text>
</comment>
<keyword evidence="5" id="KW-0539">Nucleus</keyword>
<evidence type="ECO:0000256" key="4">
    <source>
        <dbReference type="ARBA" id="ARBA00022490"/>
    </source>
</evidence>
<comment type="caution">
    <text evidence="6">The sequence shown here is derived from an EMBL/GenBank/DDBJ whole genome shotgun (WGS) entry which is preliminary data.</text>
</comment>
<evidence type="ECO:0000256" key="1">
    <source>
        <dbReference type="ARBA" id="ARBA00004123"/>
    </source>
</evidence>
<evidence type="ECO:0000313" key="6">
    <source>
        <dbReference type="EMBL" id="KAH3729708.1"/>
    </source>
</evidence>
<dbReference type="EMBL" id="JAIWYP010000012">
    <property type="protein sequence ID" value="KAH3729708.1"/>
    <property type="molecule type" value="Genomic_DNA"/>
</dbReference>
<dbReference type="Proteomes" id="UP000828390">
    <property type="component" value="Unassembled WGS sequence"/>
</dbReference>
<evidence type="ECO:0008006" key="8">
    <source>
        <dbReference type="Google" id="ProtNLM"/>
    </source>
</evidence>
<evidence type="ECO:0000256" key="5">
    <source>
        <dbReference type="ARBA" id="ARBA00023242"/>
    </source>
</evidence>
<dbReference type="InterPro" id="IPR007497">
    <property type="entry name" value="SIMPL/DUF541"/>
</dbReference>